<dbReference type="RefSeq" id="WP_089745652.1">
    <property type="nucleotide sequence ID" value="NZ_FOGF01000002.1"/>
</dbReference>
<name>A0A1H9HBE8_9LACT</name>
<dbReference type="Pfam" id="PF10662">
    <property type="entry name" value="PduV-EutP"/>
    <property type="match status" value="1"/>
</dbReference>
<dbReference type="STRING" id="137733.SAMN05421767_10252"/>
<dbReference type="AlphaFoldDB" id="A0A1H9HBE8"/>
<protein>
    <submittedName>
        <fullName evidence="1">Ethanolamine utilization protein EutP</fullName>
    </submittedName>
</protein>
<evidence type="ECO:0000313" key="2">
    <source>
        <dbReference type="Proteomes" id="UP000198556"/>
    </source>
</evidence>
<proteinExistence type="predicted"/>
<dbReference type="Proteomes" id="UP000198556">
    <property type="component" value="Unassembled WGS sequence"/>
</dbReference>
<dbReference type="OrthoDB" id="6179at2"/>
<organism evidence="1 2">
    <name type="scientific">Granulicatella balaenopterae</name>
    <dbReference type="NCBI Taxonomy" id="137733"/>
    <lineage>
        <taxon>Bacteria</taxon>
        <taxon>Bacillati</taxon>
        <taxon>Bacillota</taxon>
        <taxon>Bacilli</taxon>
        <taxon>Lactobacillales</taxon>
        <taxon>Carnobacteriaceae</taxon>
        <taxon>Granulicatella</taxon>
    </lineage>
</organism>
<evidence type="ECO:0000313" key="1">
    <source>
        <dbReference type="EMBL" id="SEQ59669.1"/>
    </source>
</evidence>
<dbReference type="PANTHER" id="PTHR40453:SF1">
    <property type="entry name" value="PROTEIN YOEF"/>
    <property type="match status" value="1"/>
</dbReference>
<dbReference type="InterPro" id="IPR012381">
    <property type="entry name" value="EutP_PduV"/>
</dbReference>
<dbReference type="EMBL" id="FOGF01000002">
    <property type="protein sequence ID" value="SEQ59669.1"/>
    <property type="molecule type" value="Genomic_DNA"/>
</dbReference>
<dbReference type="GO" id="GO:0006576">
    <property type="term" value="P:biogenic amine metabolic process"/>
    <property type="evidence" value="ECO:0007669"/>
    <property type="project" value="InterPro"/>
</dbReference>
<dbReference type="PANTHER" id="PTHR40453">
    <property type="entry name" value="PROTEIN YOEF"/>
    <property type="match status" value="1"/>
</dbReference>
<dbReference type="GO" id="GO:0005524">
    <property type="term" value="F:ATP binding"/>
    <property type="evidence" value="ECO:0007669"/>
    <property type="project" value="InterPro"/>
</dbReference>
<gene>
    <name evidence="1" type="ORF">SAMN05421767_10252</name>
</gene>
<sequence>MKKIMIVGTNDLDKSLIANYINQNSTHCIPKRKFGAISYSGKTIIIPTEYLECPWMYSSIIATQQQADMLVMLRDARSKKEVYPPGFAQSFRIPIIGIITNSHDERQLEKSYFELQKAGIKELIFDCNLEDETDLLKIKKIIEEGRVIDGNL</sequence>
<reference evidence="1 2" key="1">
    <citation type="submission" date="2016-10" db="EMBL/GenBank/DDBJ databases">
        <authorList>
            <person name="de Groot N.N."/>
        </authorList>
    </citation>
    <scope>NUCLEOTIDE SEQUENCE [LARGE SCALE GENOMIC DNA]</scope>
    <source>
        <strain evidence="1 2">DSM 15827</strain>
    </source>
</reference>
<keyword evidence="2" id="KW-1185">Reference proteome</keyword>
<accession>A0A1H9HBE8</accession>